<evidence type="ECO:0000313" key="2">
    <source>
        <dbReference type="EMBL" id="EFH51826.1"/>
    </source>
</evidence>
<dbReference type="AlphaFoldDB" id="D7LP97"/>
<keyword evidence="3" id="KW-1185">Reference proteome</keyword>
<organism evidence="3">
    <name type="scientific">Arabidopsis lyrata subsp. lyrata</name>
    <name type="common">Lyre-leaved rock-cress</name>
    <dbReference type="NCBI Taxonomy" id="81972"/>
    <lineage>
        <taxon>Eukaryota</taxon>
        <taxon>Viridiplantae</taxon>
        <taxon>Streptophyta</taxon>
        <taxon>Embryophyta</taxon>
        <taxon>Tracheophyta</taxon>
        <taxon>Spermatophyta</taxon>
        <taxon>Magnoliopsida</taxon>
        <taxon>eudicotyledons</taxon>
        <taxon>Gunneridae</taxon>
        <taxon>Pentapetalae</taxon>
        <taxon>rosids</taxon>
        <taxon>malvids</taxon>
        <taxon>Brassicales</taxon>
        <taxon>Brassicaceae</taxon>
        <taxon>Camelineae</taxon>
        <taxon>Arabidopsis</taxon>
    </lineage>
</organism>
<proteinExistence type="predicted"/>
<sequence>MSSSTSGLSNRDYNEKLHTISGDVFMWAMTHLYVPTNLLIISEDFDYADVLMIIKKQHNNIILAFPHDTPSEMLRSTASSLWLWADLSAGGSPRNCKSGSVQVSLPPTKKKKQMKLGLKPCQKKRKSSSNTKLEN</sequence>
<protein>
    <recommendedName>
        <fullName evidence="4">NYN domain-containing protein</fullName>
    </recommendedName>
</protein>
<name>D7LP97_ARALL</name>
<reference evidence="3" key="1">
    <citation type="journal article" date="2011" name="Nat. Genet.">
        <title>The Arabidopsis lyrata genome sequence and the basis of rapid genome size change.</title>
        <authorList>
            <person name="Hu T.T."/>
            <person name="Pattyn P."/>
            <person name="Bakker E.G."/>
            <person name="Cao J."/>
            <person name="Cheng J.-F."/>
            <person name="Clark R.M."/>
            <person name="Fahlgren N."/>
            <person name="Fawcett J.A."/>
            <person name="Grimwood J."/>
            <person name="Gundlach H."/>
            <person name="Haberer G."/>
            <person name="Hollister J.D."/>
            <person name="Ossowski S."/>
            <person name="Ottilar R.P."/>
            <person name="Salamov A.A."/>
            <person name="Schneeberger K."/>
            <person name="Spannagl M."/>
            <person name="Wang X."/>
            <person name="Yang L."/>
            <person name="Nasrallah M.E."/>
            <person name="Bergelson J."/>
            <person name="Carrington J.C."/>
            <person name="Gaut B.S."/>
            <person name="Schmutz J."/>
            <person name="Mayer K.F.X."/>
            <person name="Van de Peer Y."/>
            <person name="Grigoriev I.V."/>
            <person name="Nordborg M."/>
            <person name="Weigel D."/>
            <person name="Guo Y.-L."/>
        </authorList>
    </citation>
    <scope>NUCLEOTIDE SEQUENCE [LARGE SCALE GENOMIC DNA]</scope>
    <source>
        <strain evidence="3">cv. MN47</strain>
    </source>
</reference>
<evidence type="ECO:0000256" key="1">
    <source>
        <dbReference type="SAM" id="MobiDB-lite"/>
    </source>
</evidence>
<gene>
    <name evidence="2" type="ORF">ARALYDRAFT_905348</name>
</gene>
<dbReference type="Proteomes" id="UP000008694">
    <property type="component" value="Unassembled WGS sequence"/>
</dbReference>
<evidence type="ECO:0008006" key="4">
    <source>
        <dbReference type="Google" id="ProtNLM"/>
    </source>
</evidence>
<dbReference type="EMBL" id="GL348717">
    <property type="protein sequence ID" value="EFH51826.1"/>
    <property type="molecule type" value="Genomic_DNA"/>
</dbReference>
<evidence type="ECO:0000313" key="3">
    <source>
        <dbReference type="Proteomes" id="UP000008694"/>
    </source>
</evidence>
<accession>D7LP97</accession>
<dbReference type="HOGENOM" id="CLU_1888604_0_0_1"/>
<feature type="region of interest" description="Disordered" evidence="1">
    <location>
        <begin position="90"/>
        <end position="135"/>
    </location>
</feature>
<dbReference type="Gramene" id="scaffold_501052.1">
    <property type="protein sequence ID" value="scaffold_501052.1"/>
    <property type="gene ID" value="scaffold_501052.1"/>
</dbReference>